<dbReference type="GO" id="GO:0003677">
    <property type="term" value="F:DNA binding"/>
    <property type="evidence" value="ECO:0007669"/>
    <property type="project" value="UniProtKB-KW"/>
</dbReference>
<protein>
    <submittedName>
        <fullName evidence="7">Homeobox domain</fullName>
    </submittedName>
</protein>
<feature type="domain" description="C2H2-type" evidence="6">
    <location>
        <begin position="186"/>
        <end position="209"/>
    </location>
</feature>
<proteinExistence type="predicted"/>
<keyword evidence="4" id="KW-0863">Zinc-finger</keyword>
<keyword evidence="3" id="KW-0539">Nucleus</keyword>
<keyword evidence="2 7" id="KW-0371">Homeobox</keyword>
<evidence type="ECO:0000313" key="8">
    <source>
        <dbReference type="Proteomes" id="UP000749293"/>
    </source>
</evidence>
<feature type="compositionally biased region" description="Polar residues" evidence="5">
    <location>
        <begin position="1"/>
        <end position="14"/>
    </location>
</feature>
<dbReference type="RefSeq" id="XP_035325677.1">
    <property type="nucleotide sequence ID" value="XM_035462747.1"/>
</dbReference>
<keyword evidence="1 7" id="KW-0238">DNA-binding</keyword>
<dbReference type="InterPro" id="IPR013087">
    <property type="entry name" value="Znf_C2H2_type"/>
</dbReference>
<evidence type="ECO:0000313" key="7">
    <source>
        <dbReference type="EMBL" id="KAF4127025.1"/>
    </source>
</evidence>
<keyword evidence="4" id="KW-0479">Metal-binding</keyword>
<dbReference type="InterPro" id="IPR008422">
    <property type="entry name" value="KN_HD"/>
</dbReference>
<feature type="compositionally biased region" description="Low complexity" evidence="5">
    <location>
        <begin position="76"/>
        <end position="103"/>
    </location>
</feature>
<dbReference type="PROSITE" id="PS00028">
    <property type="entry name" value="ZINC_FINGER_C2H2_1"/>
    <property type="match status" value="1"/>
</dbReference>
<keyword evidence="4" id="KW-0862">Zinc</keyword>
<evidence type="ECO:0000256" key="4">
    <source>
        <dbReference type="PROSITE-ProRule" id="PRU00042"/>
    </source>
</evidence>
<feature type="compositionally biased region" description="Basic residues" evidence="5">
    <location>
        <begin position="144"/>
        <end position="159"/>
    </location>
</feature>
<dbReference type="Gene3D" id="1.10.10.60">
    <property type="entry name" value="Homeodomain-like"/>
    <property type="match status" value="1"/>
</dbReference>
<organism evidence="7 8">
    <name type="scientific">Geosmithia morbida</name>
    <dbReference type="NCBI Taxonomy" id="1094350"/>
    <lineage>
        <taxon>Eukaryota</taxon>
        <taxon>Fungi</taxon>
        <taxon>Dikarya</taxon>
        <taxon>Ascomycota</taxon>
        <taxon>Pezizomycotina</taxon>
        <taxon>Sordariomycetes</taxon>
        <taxon>Hypocreomycetidae</taxon>
        <taxon>Hypocreales</taxon>
        <taxon>Bionectriaceae</taxon>
        <taxon>Geosmithia</taxon>
    </lineage>
</organism>
<evidence type="ECO:0000256" key="3">
    <source>
        <dbReference type="ARBA" id="ARBA00023242"/>
    </source>
</evidence>
<feature type="compositionally biased region" description="Basic and acidic residues" evidence="5">
    <location>
        <begin position="160"/>
        <end position="170"/>
    </location>
</feature>
<gene>
    <name evidence="7" type="ORF">GMORB2_0763</name>
</gene>
<dbReference type="EMBL" id="JAANYQ010000001">
    <property type="protein sequence ID" value="KAF4127025.1"/>
    <property type="molecule type" value="Genomic_DNA"/>
</dbReference>
<dbReference type="SMART" id="SM00355">
    <property type="entry name" value="ZnF_C2H2"/>
    <property type="match status" value="3"/>
</dbReference>
<comment type="caution">
    <text evidence="7">The sequence shown here is derived from an EMBL/GenBank/DDBJ whole genome shotgun (WGS) entry which is preliminary data.</text>
</comment>
<dbReference type="GO" id="GO:0008270">
    <property type="term" value="F:zinc ion binding"/>
    <property type="evidence" value="ECO:0007669"/>
    <property type="project" value="UniProtKB-KW"/>
</dbReference>
<feature type="region of interest" description="Disordered" evidence="5">
    <location>
        <begin position="1"/>
        <end position="179"/>
    </location>
</feature>
<evidence type="ECO:0000259" key="6">
    <source>
        <dbReference type="PROSITE" id="PS50157"/>
    </source>
</evidence>
<evidence type="ECO:0000256" key="1">
    <source>
        <dbReference type="ARBA" id="ARBA00023125"/>
    </source>
</evidence>
<dbReference type="Proteomes" id="UP000749293">
    <property type="component" value="Unassembled WGS sequence"/>
</dbReference>
<dbReference type="AlphaFoldDB" id="A0A9P5D8Q3"/>
<reference evidence="7" key="1">
    <citation type="submission" date="2020-03" db="EMBL/GenBank/DDBJ databases">
        <title>Site-based positive gene gene selection in Geosmithia morbida across the United States reveals a broad range of putative effectors and factors for local host and environmental adapation.</title>
        <authorList>
            <person name="Onufrak A."/>
            <person name="Murdoch R.W."/>
            <person name="Gazis R."/>
            <person name="Huff M."/>
            <person name="Staton M."/>
            <person name="Klingeman W."/>
            <person name="Hadziabdic D."/>
        </authorList>
    </citation>
    <scope>NUCLEOTIDE SEQUENCE</scope>
    <source>
        <strain evidence="7">1262</strain>
    </source>
</reference>
<accession>A0A9P5D8Q3</accession>
<dbReference type="Pfam" id="PF05920">
    <property type="entry name" value="Homeobox_KN"/>
    <property type="match status" value="1"/>
</dbReference>
<sequence length="753" mass="84465">MLQRQTGLTKTQILNWMANARRRGKMAERSRTDSPRTRSPSPSRPADIPPQRAGTPAPHMKPLDRWVDSPPENEPAAVAAIARAVQESSSSAGPSSRRSSGDGSSDRNYRPSPSSSVGGTSLSSGASGYSFDSRDSKGSVGAVPRRHHGLRSARRRRKPGDRGTHRDKNPGKSGTKTPLVAPINTFQCTFCTETFSSKHTWQRHEKSLHLPLERWVCAPKGPRALDVTGTKSTCAFCDLLDPGDEHISMHNYAVCHQRNLEERTFHRKDHLGQHLRLVHNLAPDVVGRRLAQWKMDTPTIRSVCGFCSTSLDSWEARADHLAEHFKMGNTMADWKGDWGFEPHILARLEDSLAPYMIAQERTAPFPFAASKTPVESPRSAYELIKLELLIFVDMYYDRTGRIPSSDELQFDACRVIFTAEVPSYSREQEEHPSWLRDLVFSSDSVVRKARLNPLRPAAESRLSFLGVIGKKGPFDSCPLEAQLVEFVEERRRQGADEITPHQLQAEACRLMHLADRLWPSAPADIPATWLMGLAKSCTGWLDLFRVRVGLIPPFERPERPTPCIMDTSALDSVLNNYNILDDKLIRRMEARSMDPTNSELRQQMLSCIMSEFDDETDAEWKRAAAANDAWLARFKRRHFAWSGMYTPPAYEQDASLHAAAAAAASSSSPSVLVAQGSSQYQPLASTAANMTACGNIERILKAPYFLNEPNFDRWVPRELARWVAATMSPNNPNQHVPTDEELQNQSRWIMYEE</sequence>
<feature type="compositionally biased region" description="Low complexity" evidence="5">
    <location>
        <begin position="112"/>
        <end position="131"/>
    </location>
</feature>
<dbReference type="OrthoDB" id="10056939at2759"/>
<name>A0A9P5D8Q3_9HYPO</name>
<feature type="compositionally biased region" description="Basic and acidic residues" evidence="5">
    <location>
        <begin position="25"/>
        <end position="36"/>
    </location>
</feature>
<dbReference type="PROSITE" id="PS50157">
    <property type="entry name" value="ZINC_FINGER_C2H2_2"/>
    <property type="match status" value="1"/>
</dbReference>
<dbReference type="GO" id="GO:0006355">
    <property type="term" value="P:regulation of DNA-templated transcription"/>
    <property type="evidence" value="ECO:0007669"/>
    <property type="project" value="InterPro"/>
</dbReference>
<keyword evidence="8" id="KW-1185">Reference proteome</keyword>
<evidence type="ECO:0000256" key="2">
    <source>
        <dbReference type="ARBA" id="ARBA00023155"/>
    </source>
</evidence>
<evidence type="ECO:0000256" key="5">
    <source>
        <dbReference type="SAM" id="MobiDB-lite"/>
    </source>
</evidence>
<dbReference type="GeneID" id="55966993"/>